<sequence>MMTESSYTVGPSSHPSFTELPHTEIPSQISIRLTSLLDLSTSSKDLSVKRSVWINNRLQLSISNRVLSVLRVARRVSMRR</sequence>
<reference evidence="2 3" key="1">
    <citation type="journal article" date="2018" name="PLoS Genet.">
        <title>Population sequencing reveals clonal diversity and ancestral inbreeding in the grapevine cultivar Chardonnay.</title>
        <authorList>
            <person name="Roach M.J."/>
            <person name="Johnson D.L."/>
            <person name="Bohlmann J."/>
            <person name="van Vuuren H.J."/>
            <person name="Jones S.J."/>
            <person name="Pretorius I.S."/>
            <person name="Schmidt S.A."/>
            <person name="Borneman A.R."/>
        </authorList>
    </citation>
    <scope>NUCLEOTIDE SEQUENCE [LARGE SCALE GENOMIC DNA]</scope>
    <source>
        <strain evidence="3">cv. Chardonnay</strain>
        <tissue evidence="2">Leaf</tissue>
    </source>
</reference>
<feature type="region of interest" description="Disordered" evidence="1">
    <location>
        <begin position="1"/>
        <end position="21"/>
    </location>
</feature>
<organism evidence="2 3">
    <name type="scientific">Vitis vinifera</name>
    <name type="common">Grape</name>
    <dbReference type="NCBI Taxonomy" id="29760"/>
    <lineage>
        <taxon>Eukaryota</taxon>
        <taxon>Viridiplantae</taxon>
        <taxon>Streptophyta</taxon>
        <taxon>Embryophyta</taxon>
        <taxon>Tracheophyta</taxon>
        <taxon>Spermatophyta</taxon>
        <taxon>Magnoliopsida</taxon>
        <taxon>eudicotyledons</taxon>
        <taxon>Gunneridae</taxon>
        <taxon>Pentapetalae</taxon>
        <taxon>rosids</taxon>
        <taxon>Vitales</taxon>
        <taxon>Vitaceae</taxon>
        <taxon>Viteae</taxon>
        <taxon>Vitis</taxon>
    </lineage>
</organism>
<evidence type="ECO:0000313" key="3">
    <source>
        <dbReference type="Proteomes" id="UP000288805"/>
    </source>
</evidence>
<dbReference type="AlphaFoldDB" id="A0A438HKJ8"/>
<evidence type="ECO:0000256" key="1">
    <source>
        <dbReference type="SAM" id="MobiDB-lite"/>
    </source>
</evidence>
<feature type="compositionally biased region" description="Polar residues" evidence="1">
    <location>
        <begin position="1"/>
        <end position="16"/>
    </location>
</feature>
<gene>
    <name evidence="2" type="ORF">CK203_037627</name>
</gene>
<proteinExistence type="predicted"/>
<name>A0A438HKJ8_VITVI</name>
<protein>
    <submittedName>
        <fullName evidence="2">Uncharacterized protein</fullName>
    </submittedName>
</protein>
<comment type="caution">
    <text evidence="2">The sequence shown here is derived from an EMBL/GenBank/DDBJ whole genome shotgun (WGS) entry which is preliminary data.</text>
</comment>
<evidence type="ECO:0000313" key="2">
    <source>
        <dbReference type="EMBL" id="RVW85005.1"/>
    </source>
</evidence>
<dbReference type="Proteomes" id="UP000288805">
    <property type="component" value="Unassembled WGS sequence"/>
</dbReference>
<dbReference type="EMBL" id="QGNW01000208">
    <property type="protein sequence ID" value="RVW85005.1"/>
    <property type="molecule type" value="Genomic_DNA"/>
</dbReference>
<accession>A0A438HKJ8</accession>